<dbReference type="InterPro" id="IPR017853">
    <property type="entry name" value="GH"/>
</dbReference>
<keyword evidence="6 10" id="KW-0328">Glycosyltransferase</keyword>
<keyword evidence="9 10" id="KW-0119">Carbohydrate metabolism</keyword>
<evidence type="ECO:0000256" key="10">
    <source>
        <dbReference type="HAMAP-Rule" id="MF_00685"/>
    </source>
</evidence>
<dbReference type="GO" id="GO:0004553">
    <property type="term" value="F:hydrolase activity, hydrolyzing O-glycosyl compounds"/>
    <property type="evidence" value="ECO:0007669"/>
    <property type="project" value="InterPro"/>
</dbReference>
<comment type="similarity">
    <text evidence="4 10">Belongs to the glycosyl hydrolase 13 family. GlgB subfamily.</text>
</comment>
<feature type="active site" description="Nucleophile" evidence="10 11">
    <location>
        <position position="322"/>
    </location>
</feature>
<dbReference type="EMBL" id="CP011801">
    <property type="protein sequence ID" value="ALA60255.1"/>
    <property type="molecule type" value="Genomic_DNA"/>
</dbReference>
<dbReference type="AlphaFoldDB" id="A0A0K2GH17"/>
<evidence type="ECO:0000256" key="9">
    <source>
        <dbReference type="ARBA" id="ARBA00023277"/>
    </source>
</evidence>
<dbReference type="Pfam" id="PF02922">
    <property type="entry name" value="CBM_48"/>
    <property type="match status" value="1"/>
</dbReference>
<evidence type="ECO:0000256" key="3">
    <source>
        <dbReference type="ARBA" id="ARBA00004964"/>
    </source>
</evidence>
<dbReference type="Proteomes" id="UP000069205">
    <property type="component" value="Chromosome"/>
</dbReference>
<dbReference type="SUPFAM" id="SSF51011">
    <property type="entry name" value="Glycosyl hydrolase domain"/>
    <property type="match status" value="1"/>
</dbReference>
<dbReference type="FunFam" id="2.60.40.10:FF:000169">
    <property type="entry name" value="1,4-alpha-glucan branching enzyme GlgB"/>
    <property type="match status" value="1"/>
</dbReference>
<dbReference type="InterPro" id="IPR004193">
    <property type="entry name" value="Glyco_hydro_13_N"/>
</dbReference>
<proteinExistence type="inferred from homology"/>
<dbReference type="FunFam" id="2.60.40.1180:FF:000002">
    <property type="entry name" value="1,4-alpha-glucan branching enzyme GlgB"/>
    <property type="match status" value="1"/>
</dbReference>
<dbReference type="HAMAP" id="MF_00685">
    <property type="entry name" value="GlgB"/>
    <property type="match status" value="1"/>
</dbReference>
<evidence type="ECO:0000256" key="2">
    <source>
        <dbReference type="ARBA" id="ARBA00002953"/>
    </source>
</evidence>
<keyword evidence="7 10" id="KW-0808">Transferase</keyword>
<dbReference type="InterPro" id="IPR014756">
    <property type="entry name" value="Ig_E-set"/>
</dbReference>
<comment type="function">
    <text evidence="2 10">Catalyzes the formation of the alpha-1,6-glucosidic linkages in glycogen by scission of a 1,4-alpha-linked oligosaccharide from growing alpha-1,4-glucan chains and the subsequent attachment of the oligosaccharide to the alpha-1,6 position.</text>
</comment>
<dbReference type="NCBIfam" id="TIGR01515">
    <property type="entry name" value="branching_enzym"/>
    <property type="match status" value="1"/>
</dbReference>
<dbReference type="GO" id="GO:0005829">
    <property type="term" value="C:cytosol"/>
    <property type="evidence" value="ECO:0007669"/>
    <property type="project" value="TreeGrafter"/>
</dbReference>
<dbReference type="OrthoDB" id="9800174at2"/>
<dbReference type="PIRSF" id="PIRSF000463">
    <property type="entry name" value="GlgB"/>
    <property type="match status" value="1"/>
</dbReference>
<dbReference type="NCBIfam" id="NF003811">
    <property type="entry name" value="PRK05402.1"/>
    <property type="match status" value="1"/>
</dbReference>
<evidence type="ECO:0000256" key="11">
    <source>
        <dbReference type="PIRSR" id="PIRSR000463-1"/>
    </source>
</evidence>
<accession>A0A0K2GH17</accession>
<dbReference type="Pfam" id="PF02806">
    <property type="entry name" value="Alpha-amylase_C"/>
    <property type="match status" value="1"/>
</dbReference>
<keyword evidence="14" id="KW-1185">Reference proteome</keyword>
<comment type="subunit">
    <text evidence="10">Monomer.</text>
</comment>
<dbReference type="FunFam" id="3.20.20.80:FF:000003">
    <property type="entry name" value="1,4-alpha-glucan branching enzyme GlgB"/>
    <property type="match status" value="1"/>
</dbReference>
<evidence type="ECO:0000313" key="13">
    <source>
        <dbReference type="EMBL" id="ALA60255.1"/>
    </source>
</evidence>
<evidence type="ECO:0000256" key="4">
    <source>
        <dbReference type="ARBA" id="ARBA00009000"/>
    </source>
</evidence>
<dbReference type="SMART" id="SM00642">
    <property type="entry name" value="Aamy"/>
    <property type="match status" value="1"/>
</dbReference>
<evidence type="ECO:0000259" key="12">
    <source>
        <dbReference type="SMART" id="SM00642"/>
    </source>
</evidence>
<dbReference type="InterPro" id="IPR013783">
    <property type="entry name" value="Ig-like_fold"/>
</dbReference>
<dbReference type="Gene3D" id="2.60.40.10">
    <property type="entry name" value="Immunoglobulins"/>
    <property type="match status" value="1"/>
</dbReference>
<sequence>MSHDRRGADVMDEITILTPHDLYLFNEGSHFRLYDKLGAHPMQSAGVDGTYFAVWAPNAEQVSVIGAFNDWKADRHPLRPREQSGIWEGFIPGIGKGALYKFHIRSRFHGYRIDKTDPFALFNEIPPKTASIVWDCDYDWQDGDWMRGRHRRNALDAPMAVYEMHVGSWKRVPEDGYRSLSYRELAETLPSYLQETGFTHVEFLPVMDHPFFGSWGYQTTGYFAPSGYYGTPQDLMYLIDQLHRHGIGVILDWVPSHFPTDAHGLGYFDGTHLFEHADPQQGFHPEWNTFIFNYGRNEVRSFLISSALFWLEKYHVDGIRVDAVASMLYLDYSRKAGEWIPNQYGGRENLDAIAFLRRFNEEVYKQFPDVQTIAEESTAWPMVSKPTYLGGLGFGLKWDMGWMHDTLSYMSQDPYFRKYHHNKLTFRMLYAFHENFVLPLSHDEVVYGKGSLLGKMPGDEWQKFANLRLLFGYMYAQAAKKLLFMGGEIGQGREWAHDHSVEWDLLQYPFHSSLQRWVADLNRVYRAEPALYQRDLDPAGFEWIDCNDAESSVISLLRTGASTDDLLLIVCNFTPVPRPNYRLGAPRGGFWQELLNSDATLYGGSGWGNLGGVEAVPIPLHGRSHSITVTLPPLAALFFKSRGAH</sequence>
<reference evidence="13 14" key="1">
    <citation type="journal article" date="2015" name="Proc. Natl. Acad. Sci. U.S.A.">
        <title>Expanded metabolic versatility of ubiquitous nitrite-oxidizing bacteria from the genus Nitrospira.</title>
        <authorList>
            <person name="Koch H."/>
            <person name="Lucker S."/>
            <person name="Albertsen M."/>
            <person name="Kitzinger K."/>
            <person name="Herbold C."/>
            <person name="Spieck E."/>
            <person name="Nielsen P.H."/>
            <person name="Wagner M."/>
            <person name="Daims H."/>
        </authorList>
    </citation>
    <scope>NUCLEOTIDE SEQUENCE [LARGE SCALE GENOMIC DNA]</scope>
    <source>
        <strain evidence="13 14">NSP M-1</strain>
    </source>
</reference>
<evidence type="ECO:0000256" key="6">
    <source>
        <dbReference type="ARBA" id="ARBA00022676"/>
    </source>
</evidence>
<dbReference type="InterPro" id="IPR013780">
    <property type="entry name" value="Glyco_hydro_b"/>
</dbReference>
<evidence type="ECO:0000256" key="1">
    <source>
        <dbReference type="ARBA" id="ARBA00000826"/>
    </source>
</evidence>
<name>A0A0K2GH17_NITMO</name>
<dbReference type="CDD" id="cd11322">
    <property type="entry name" value="AmyAc_Glg_BE"/>
    <property type="match status" value="1"/>
</dbReference>
<dbReference type="InterPro" id="IPR006048">
    <property type="entry name" value="A-amylase/branching_C"/>
</dbReference>
<organism evidence="13 14">
    <name type="scientific">Nitrospira moscoviensis</name>
    <dbReference type="NCBI Taxonomy" id="42253"/>
    <lineage>
        <taxon>Bacteria</taxon>
        <taxon>Pseudomonadati</taxon>
        <taxon>Nitrospirota</taxon>
        <taxon>Nitrospiria</taxon>
        <taxon>Nitrospirales</taxon>
        <taxon>Nitrospiraceae</taxon>
        <taxon>Nitrospira</taxon>
    </lineage>
</organism>
<dbReference type="GO" id="GO:0003844">
    <property type="term" value="F:1,4-alpha-glucan branching enzyme activity"/>
    <property type="evidence" value="ECO:0007669"/>
    <property type="project" value="UniProtKB-UniRule"/>
</dbReference>
<dbReference type="InterPro" id="IPR044143">
    <property type="entry name" value="GlgB_N_E_set_prok"/>
</dbReference>
<dbReference type="SUPFAM" id="SSF81296">
    <property type="entry name" value="E set domains"/>
    <property type="match status" value="1"/>
</dbReference>
<dbReference type="UniPathway" id="UPA00164"/>
<gene>
    <name evidence="10 13" type="primary">glgB</name>
    <name evidence="13" type="ORF">NITMOv2_3868</name>
</gene>
<evidence type="ECO:0000256" key="5">
    <source>
        <dbReference type="ARBA" id="ARBA00022600"/>
    </source>
</evidence>
<dbReference type="NCBIfam" id="NF008967">
    <property type="entry name" value="PRK12313.1"/>
    <property type="match status" value="1"/>
</dbReference>
<dbReference type="EC" id="2.4.1.18" evidence="10"/>
<dbReference type="KEGG" id="nmv:NITMOv2_3868"/>
<protein>
    <recommendedName>
        <fullName evidence="10">1,4-alpha-glucan branching enzyme GlgB</fullName>
        <ecNumber evidence="10">2.4.1.18</ecNumber>
    </recommendedName>
    <alternativeName>
        <fullName evidence="10">1,4-alpha-D-glucan:1,4-alpha-D-glucan 6-glucosyl-transferase</fullName>
    </alternativeName>
    <alternativeName>
        <fullName evidence="10">Alpha-(1-&gt;4)-glucan branching enzyme</fullName>
    </alternativeName>
    <alternativeName>
        <fullName evidence="10">Glycogen branching enzyme</fullName>
        <shortName evidence="10">BE</shortName>
    </alternativeName>
</protein>
<dbReference type="PANTHER" id="PTHR43651:SF3">
    <property type="entry name" value="1,4-ALPHA-GLUCAN-BRANCHING ENZYME"/>
    <property type="match status" value="1"/>
</dbReference>
<evidence type="ECO:0000313" key="14">
    <source>
        <dbReference type="Proteomes" id="UP000069205"/>
    </source>
</evidence>
<dbReference type="CDD" id="cd02855">
    <property type="entry name" value="E_set_GBE_prok_N"/>
    <property type="match status" value="1"/>
</dbReference>
<evidence type="ECO:0000256" key="8">
    <source>
        <dbReference type="ARBA" id="ARBA00023056"/>
    </source>
</evidence>
<dbReference type="Pfam" id="PF00128">
    <property type="entry name" value="Alpha-amylase"/>
    <property type="match status" value="1"/>
</dbReference>
<dbReference type="GO" id="GO:0005978">
    <property type="term" value="P:glycogen biosynthetic process"/>
    <property type="evidence" value="ECO:0007669"/>
    <property type="project" value="UniProtKB-UniRule"/>
</dbReference>
<keyword evidence="5 10" id="KW-0321">Glycogen metabolism</keyword>
<feature type="domain" description="Glycosyl hydrolase family 13 catalytic" evidence="12">
    <location>
        <begin position="163"/>
        <end position="534"/>
    </location>
</feature>
<dbReference type="STRING" id="42253.NITMOv2_3868"/>
<evidence type="ECO:0000256" key="7">
    <source>
        <dbReference type="ARBA" id="ARBA00022679"/>
    </source>
</evidence>
<dbReference type="Gene3D" id="2.60.40.1180">
    <property type="entry name" value="Golgi alpha-mannosidase II"/>
    <property type="match status" value="1"/>
</dbReference>
<dbReference type="InterPro" id="IPR006047">
    <property type="entry name" value="GH13_cat_dom"/>
</dbReference>
<dbReference type="InterPro" id="IPR006407">
    <property type="entry name" value="GlgB"/>
</dbReference>
<dbReference type="PANTHER" id="PTHR43651">
    <property type="entry name" value="1,4-ALPHA-GLUCAN-BRANCHING ENZYME"/>
    <property type="match status" value="1"/>
</dbReference>
<dbReference type="GO" id="GO:0043169">
    <property type="term" value="F:cation binding"/>
    <property type="evidence" value="ECO:0007669"/>
    <property type="project" value="InterPro"/>
</dbReference>
<dbReference type="Gene3D" id="3.20.20.80">
    <property type="entry name" value="Glycosidases"/>
    <property type="match status" value="1"/>
</dbReference>
<feature type="active site" description="Proton donor" evidence="10 11">
    <location>
        <position position="375"/>
    </location>
</feature>
<dbReference type="SUPFAM" id="SSF51445">
    <property type="entry name" value="(Trans)glycosidases"/>
    <property type="match status" value="1"/>
</dbReference>
<comment type="pathway">
    <text evidence="3 10">Glycan biosynthesis; glycogen biosynthesis.</text>
</comment>
<comment type="catalytic activity">
    <reaction evidence="1 10">
        <text>Transfers a segment of a (1-&gt;4)-alpha-D-glucan chain to a primary hydroxy group in a similar glucan chain.</text>
        <dbReference type="EC" id="2.4.1.18"/>
    </reaction>
</comment>
<dbReference type="RefSeq" id="WP_053381137.1">
    <property type="nucleotide sequence ID" value="NZ_CP011801.1"/>
</dbReference>
<dbReference type="PATRIC" id="fig|42253.5.peg.3812"/>
<keyword evidence="8 10" id="KW-0320">Glycogen biosynthesis</keyword>
<dbReference type="InterPro" id="IPR037439">
    <property type="entry name" value="Branching_enzy"/>
</dbReference>